<dbReference type="SUPFAM" id="SSF46689">
    <property type="entry name" value="Homeodomain-like"/>
    <property type="match status" value="1"/>
</dbReference>
<keyword evidence="2" id="KW-1185">Reference proteome</keyword>
<sequence>MEPRKGQERQIVQGVADFLMSNGPPPPSYGQIADSSGVSRQLIRYYFDDPDTLMCQVCDLLAEAYRMSLVQGVETLKGPKRLQFIFDFYFDLAQDIRKPRDDQSYDAMMAFAAGSDRIRTNLRGQYTLLGQVLQLEIKMQYPHLSLEDCAEIGYLFVCVMYGHWKMVASLGVAEGHNVIARRAIDRIIASYEAGQAPTAPRMRVWET</sequence>
<dbReference type="Proteomes" id="UP000207598">
    <property type="component" value="Unassembled WGS sequence"/>
</dbReference>
<evidence type="ECO:0000313" key="1">
    <source>
        <dbReference type="EMBL" id="SMX38398.1"/>
    </source>
</evidence>
<reference evidence="1 2" key="1">
    <citation type="submission" date="2017-05" db="EMBL/GenBank/DDBJ databases">
        <authorList>
            <person name="Song R."/>
            <person name="Chenine A.L."/>
            <person name="Ruprecht R.M."/>
        </authorList>
    </citation>
    <scope>NUCLEOTIDE SEQUENCE [LARGE SCALE GENOMIC DNA]</scope>
    <source>
        <strain evidence="1 2">CECT 8898</strain>
    </source>
</reference>
<dbReference type="OrthoDB" id="9809265at2"/>
<evidence type="ECO:0008006" key="3">
    <source>
        <dbReference type="Google" id="ProtNLM"/>
    </source>
</evidence>
<accession>A0A238K665</accession>
<dbReference type="EMBL" id="FXYF01000003">
    <property type="protein sequence ID" value="SMX38398.1"/>
    <property type="molecule type" value="Genomic_DNA"/>
</dbReference>
<protein>
    <recommendedName>
        <fullName evidence="3">HTH tetR-type domain-containing protein</fullName>
    </recommendedName>
</protein>
<name>A0A238K665_9RHOB</name>
<gene>
    <name evidence="1" type="ORF">MAA8898_01576</name>
</gene>
<dbReference type="RefSeq" id="WP_094020406.1">
    <property type="nucleotide sequence ID" value="NZ_FXYF01000003.1"/>
</dbReference>
<proteinExistence type="predicted"/>
<evidence type="ECO:0000313" key="2">
    <source>
        <dbReference type="Proteomes" id="UP000207598"/>
    </source>
</evidence>
<organism evidence="1 2">
    <name type="scientific">Maliponia aquimaris</name>
    <dbReference type="NCBI Taxonomy" id="1673631"/>
    <lineage>
        <taxon>Bacteria</taxon>
        <taxon>Pseudomonadati</taxon>
        <taxon>Pseudomonadota</taxon>
        <taxon>Alphaproteobacteria</taxon>
        <taxon>Rhodobacterales</taxon>
        <taxon>Paracoccaceae</taxon>
        <taxon>Maliponia</taxon>
    </lineage>
</organism>
<dbReference type="AlphaFoldDB" id="A0A238K665"/>
<dbReference type="InterPro" id="IPR009057">
    <property type="entry name" value="Homeodomain-like_sf"/>
</dbReference>
<dbReference type="Gene3D" id="1.10.357.10">
    <property type="entry name" value="Tetracycline Repressor, domain 2"/>
    <property type="match status" value="1"/>
</dbReference>